<evidence type="ECO:0000313" key="3">
    <source>
        <dbReference type="Proteomes" id="UP000198677"/>
    </source>
</evidence>
<dbReference type="GO" id="GO:0005737">
    <property type="term" value="C:cytoplasm"/>
    <property type="evidence" value="ECO:0007669"/>
    <property type="project" value="TreeGrafter"/>
</dbReference>
<protein>
    <submittedName>
        <fullName evidence="2">Nucleoside-diphosphate-sugar epimerase</fullName>
    </submittedName>
</protein>
<evidence type="ECO:0000313" key="2">
    <source>
        <dbReference type="EMBL" id="SEM23658.1"/>
    </source>
</evidence>
<dbReference type="InterPro" id="IPR051783">
    <property type="entry name" value="NAD(P)-dependent_oxidoreduct"/>
</dbReference>
<dbReference type="Gene3D" id="3.40.50.720">
    <property type="entry name" value="NAD(P)-binding Rossmann-like Domain"/>
    <property type="match status" value="1"/>
</dbReference>
<dbReference type="OrthoDB" id="8205493at2"/>
<dbReference type="PANTHER" id="PTHR48079">
    <property type="entry name" value="PROTEIN YEEZ"/>
    <property type="match status" value="1"/>
</dbReference>
<feature type="domain" description="NAD-dependent epimerase/dehydratase" evidence="1">
    <location>
        <begin position="6"/>
        <end position="208"/>
    </location>
</feature>
<reference evidence="3" key="1">
    <citation type="submission" date="2016-10" db="EMBL/GenBank/DDBJ databases">
        <authorList>
            <person name="Varghese N."/>
            <person name="Submissions S."/>
        </authorList>
    </citation>
    <scope>NUCLEOTIDE SEQUENCE [LARGE SCALE GENOMIC DNA]</scope>
    <source>
        <strain evidence="3">DSM 44675</strain>
    </source>
</reference>
<dbReference type="Proteomes" id="UP000198677">
    <property type="component" value="Unassembled WGS sequence"/>
</dbReference>
<dbReference type="PANTHER" id="PTHR48079:SF6">
    <property type="entry name" value="NAD(P)-BINDING DOMAIN-CONTAINING PROTEIN-RELATED"/>
    <property type="match status" value="1"/>
</dbReference>
<dbReference type="AlphaFoldDB" id="A0A1H7WRJ1"/>
<keyword evidence="3" id="KW-1185">Reference proteome</keyword>
<dbReference type="InterPro" id="IPR001509">
    <property type="entry name" value="Epimerase_deHydtase"/>
</dbReference>
<dbReference type="EMBL" id="FOAW01000028">
    <property type="protein sequence ID" value="SEM23658.1"/>
    <property type="molecule type" value="Genomic_DNA"/>
</dbReference>
<evidence type="ECO:0000259" key="1">
    <source>
        <dbReference type="Pfam" id="PF01370"/>
    </source>
</evidence>
<dbReference type="GO" id="GO:0004029">
    <property type="term" value="F:aldehyde dehydrogenase (NAD+) activity"/>
    <property type="evidence" value="ECO:0007669"/>
    <property type="project" value="TreeGrafter"/>
</dbReference>
<accession>A0A1H7WRJ1</accession>
<proteinExistence type="predicted"/>
<dbReference type="RefSeq" id="WP_072753042.1">
    <property type="nucleotide sequence ID" value="NZ_FOAW01000028.1"/>
</dbReference>
<dbReference type="InterPro" id="IPR036291">
    <property type="entry name" value="NAD(P)-bd_dom_sf"/>
</dbReference>
<organism evidence="2 3">
    <name type="scientific">Rhodococcus maanshanensis</name>
    <dbReference type="NCBI Taxonomy" id="183556"/>
    <lineage>
        <taxon>Bacteria</taxon>
        <taxon>Bacillati</taxon>
        <taxon>Actinomycetota</taxon>
        <taxon>Actinomycetes</taxon>
        <taxon>Mycobacteriales</taxon>
        <taxon>Nocardiaceae</taxon>
        <taxon>Rhodococcus</taxon>
    </lineage>
</organism>
<name>A0A1H7WRJ1_9NOCA</name>
<dbReference type="SUPFAM" id="SSF51735">
    <property type="entry name" value="NAD(P)-binding Rossmann-fold domains"/>
    <property type="match status" value="1"/>
</dbReference>
<gene>
    <name evidence="2" type="ORF">SAMN05444583_12829</name>
</gene>
<sequence length="315" mass="33434">MSTVQVVTGAGPVGWTVADQLATQGHRVRVLTRSGSGPEHPNVERLRVDVSVPGALDAALEGAAAVFHCTHGSAYSAEAWRRELPSTERAVLDAAGRAGAVVVFPESLYSYGRVDGPITEDTPREARDGKLGVRTELLRQREASDTATVSVAASDFFGPRVLMAHAGERMVPIILAGKTVRVMGYLDTPHSFTYVPDLAAAMIGAAADPSLWNSVLHAPTGPALTQRALVHAYAAAAGVPDPKTGVLPGWLLRGAGLVHRDSRELAEMLYQFERPFVLDSGRSERLLGMAPTPLAEAAAATVAWWRARELAPAPR</sequence>
<dbReference type="Pfam" id="PF01370">
    <property type="entry name" value="Epimerase"/>
    <property type="match status" value="1"/>
</dbReference>